<gene>
    <name evidence="8" type="ORF">FHS03_002953</name>
</gene>
<evidence type="ECO:0000256" key="4">
    <source>
        <dbReference type="ARBA" id="ARBA00022989"/>
    </source>
</evidence>
<dbReference type="Proteomes" id="UP000541535">
    <property type="component" value="Unassembled WGS sequence"/>
</dbReference>
<evidence type="ECO:0000256" key="5">
    <source>
        <dbReference type="ARBA" id="ARBA00023136"/>
    </source>
</evidence>
<dbReference type="PANTHER" id="PTHR42920:SF5">
    <property type="entry name" value="EAMA DOMAIN-CONTAINING PROTEIN"/>
    <property type="match status" value="1"/>
</dbReference>
<feature type="transmembrane region" description="Helical" evidence="6">
    <location>
        <begin position="61"/>
        <end position="78"/>
    </location>
</feature>
<comment type="caution">
    <text evidence="8">The sequence shown here is derived from an EMBL/GenBank/DDBJ whole genome shotgun (WGS) entry which is preliminary data.</text>
</comment>
<feature type="transmembrane region" description="Helical" evidence="6">
    <location>
        <begin position="116"/>
        <end position="138"/>
    </location>
</feature>
<dbReference type="Pfam" id="PF00892">
    <property type="entry name" value="EamA"/>
    <property type="match status" value="2"/>
</dbReference>
<dbReference type="AlphaFoldDB" id="A0A7W5BBF1"/>
<feature type="transmembrane region" description="Helical" evidence="6">
    <location>
        <begin position="169"/>
        <end position="190"/>
    </location>
</feature>
<dbReference type="InterPro" id="IPR000620">
    <property type="entry name" value="EamA_dom"/>
</dbReference>
<sequence length="305" mass="33438">MSQHARGILALLLVTVVWGTTFPAMKDMTGYLSANWIVVSRFTMAGLLLSPFLLRARWKDLHYGFLAGLVLFFCYLFQVEGLALTTSNRNAFICGLNVLVPPLLGRLLGRKAEGRIVLALALAMAGLFALCWDGNLAWARGDTLALLAALCFGVYILMMEAFSRKAERLMTLTAAQIWTVAICAGLWILLREVPRGQIDVHQDQLNYWAYVWQGLKLYSVNLIYLGVVATAAIISLQTWGQSHATANEAAVIYAFEPGCAAIFAYFWLGETLGWTGLLGAVLLISGMIVSQWNSAPRPTASLAPE</sequence>
<keyword evidence="5 6" id="KW-0472">Membrane</keyword>
<accession>A0A7W5BBF1</accession>
<dbReference type="InterPro" id="IPR037185">
    <property type="entry name" value="EmrE-like"/>
</dbReference>
<feature type="transmembrane region" description="Helical" evidence="6">
    <location>
        <begin position="217"/>
        <end position="238"/>
    </location>
</feature>
<evidence type="ECO:0000256" key="6">
    <source>
        <dbReference type="SAM" id="Phobius"/>
    </source>
</evidence>
<comment type="subcellular location">
    <subcellularLocation>
        <location evidence="1">Cell membrane</location>
        <topology evidence="1">Multi-pass membrane protein</topology>
    </subcellularLocation>
</comment>
<evidence type="ECO:0000259" key="7">
    <source>
        <dbReference type="Pfam" id="PF00892"/>
    </source>
</evidence>
<organism evidence="8 9">
    <name type="scientific">Pseudoduganella violacea</name>
    <dbReference type="NCBI Taxonomy" id="1715466"/>
    <lineage>
        <taxon>Bacteria</taxon>
        <taxon>Pseudomonadati</taxon>
        <taxon>Pseudomonadota</taxon>
        <taxon>Betaproteobacteria</taxon>
        <taxon>Burkholderiales</taxon>
        <taxon>Oxalobacteraceae</taxon>
        <taxon>Telluria group</taxon>
        <taxon>Pseudoduganella</taxon>
    </lineage>
</organism>
<dbReference type="PANTHER" id="PTHR42920">
    <property type="entry name" value="OS03G0707200 PROTEIN-RELATED"/>
    <property type="match status" value="1"/>
</dbReference>
<name>A0A7W5BBF1_9BURK</name>
<keyword evidence="9" id="KW-1185">Reference proteome</keyword>
<evidence type="ECO:0000256" key="1">
    <source>
        <dbReference type="ARBA" id="ARBA00004651"/>
    </source>
</evidence>
<dbReference type="EMBL" id="JACHXD010000007">
    <property type="protein sequence ID" value="MBB3119898.1"/>
    <property type="molecule type" value="Genomic_DNA"/>
</dbReference>
<feature type="transmembrane region" description="Helical" evidence="6">
    <location>
        <begin position="144"/>
        <end position="162"/>
    </location>
</feature>
<feature type="domain" description="EamA" evidence="7">
    <location>
        <begin position="140"/>
        <end position="289"/>
    </location>
</feature>
<feature type="transmembrane region" description="Helical" evidence="6">
    <location>
        <begin position="33"/>
        <end position="54"/>
    </location>
</feature>
<keyword evidence="4 6" id="KW-1133">Transmembrane helix</keyword>
<reference evidence="8 9" key="1">
    <citation type="submission" date="2020-08" db="EMBL/GenBank/DDBJ databases">
        <title>Genomic Encyclopedia of Type Strains, Phase III (KMG-III): the genomes of soil and plant-associated and newly described type strains.</title>
        <authorList>
            <person name="Whitman W."/>
        </authorList>
    </citation>
    <scope>NUCLEOTIDE SEQUENCE [LARGE SCALE GENOMIC DNA]</scope>
    <source>
        <strain evidence="8 9">CECT 8897</strain>
    </source>
</reference>
<proteinExistence type="predicted"/>
<evidence type="ECO:0000256" key="2">
    <source>
        <dbReference type="ARBA" id="ARBA00022475"/>
    </source>
</evidence>
<evidence type="ECO:0000313" key="9">
    <source>
        <dbReference type="Proteomes" id="UP000541535"/>
    </source>
</evidence>
<feature type="domain" description="EamA" evidence="7">
    <location>
        <begin position="6"/>
        <end position="129"/>
    </location>
</feature>
<dbReference type="RefSeq" id="WP_183441693.1">
    <property type="nucleotide sequence ID" value="NZ_JACHXD010000007.1"/>
</dbReference>
<feature type="transmembrane region" description="Helical" evidence="6">
    <location>
        <begin position="250"/>
        <end position="268"/>
    </location>
</feature>
<dbReference type="SUPFAM" id="SSF103481">
    <property type="entry name" value="Multidrug resistance efflux transporter EmrE"/>
    <property type="match status" value="2"/>
</dbReference>
<protein>
    <submittedName>
        <fullName evidence="8">Drug/metabolite transporter (DMT)-like permease</fullName>
    </submittedName>
</protein>
<keyword evidence="3 6" id="KW-0812">Transmembrane</keyword>
<dbReference type="GO" id="GO:0005886">
    <property type="term" value="C:plasma membrane"/>
    <property type="evidence" value="ECO:0007669"/>
    <property type="project" value="UniProtKB-SubCell"/>
</dbReference>
<dbReference type="InterPro" id="IPR051258">
    <property type="entry name" value="Diverse_Substrate_Transporter"/>
</dbReference>
<evidence type="ECO:0000313" key="8">
    <source>
        <dbReference type="EMBL" id="MBB3119898.1"/>
    </source>
</evidence>
<feature type="transmembrane region" description="Helical" evidence="6">
    <location>
        <begin position="274"/>
        <end position="292"/>
    </location>
</feature>
<keyword evidence="2" id="KW-1003">Cell membrane</keyword>
<evidence type="ECO:0000256" key="3">
    <source>
        <dbReference type="ARBA" id="ARBA00022692"/>
    </source>
</evidence>